<name>A0A1G8EBB1_9FLAO</name>
<evidence type="ECO:0000313" key="3">
    <source>
        <dbReference type="EMBL" id="SDH67173.1"/>
    </source>
</evidence>
<evidence type="ECO:0000313" key="4">
    <source>
        <dbReference type="Proteomes" id="UP000243588"/>
    </source>
</evidence>
<organism evidence="3 4">
    <name type="scientific">Myroides phaeus</name>
    <dbReference type="NCBI Taxonomy" id="702745"/>
    <lineage>
        <taxon>Bacteria</taxon>
        <taxon>Pseudomonadati</taxon>
        <taxon>Bacteroidota</taxon>
        <taxon>Flavobacteriia</taxon>
        <taxon>Flavobacteriales</taxon>
        <taxon>Flavobacteriaceae</taxon>
        <taxon>Myroides</taxon>
    </lineage>
</organism>
<dbReference type="EMBL" id="FNDQ01000010">
    <property type="protein sequence ID" value="SDH67173.1"/>
    <property type="molecule type" value="Genomic_DNA"/>
</dbReference>
<protein>
    <submittedName>
        <fullName evidence="3">Uncharacterized protein</fullName>
    </submittedName>
</protein>
<dbReference type="AlphaFoldDB" id="A0A1G8EBB1"/>
<dbReference type="PROSITE" id="PS51257">
    <property type="entry name" value="PROKAR_LIPOPROTEIN"/>
    <property type="match status" value="1"/>
</dbReference>
<feature type="signal peptide" evidence="2">
    <location>
        <begin position="1"/>
        <end position="21"/>
    </location>
</feature>
<proteinExistence type="predicted"/>
<feature type="compositionally biased region" description="Acidic residues" evidence="1">
    <location>
        <begin position="48"/>
        <end position="59"/>
    </location>
</feature>
<dbReference type="RefSeq" id="WP_090408070.1">
    <property type="nucleotide sequence ID" value="NZ_FNDQ01000010.1"/>
</dbReference>
<keyword evidence="2" id="KW-0732">Signal</keyword>
<evidence type="ECO:0000256" key="2">
    <source>
        <dbReference type="SAM" id="SignalP"/>
    </source>
</evidence>
<accession>A0A1G8EBB1</accession>
<dbReference type="Proteomes" id="UP000243588">
    <property type="component" value="Unassembled WGS sequence"/>
</dbReference>
<gene>
    <name evidence="3" type="ORF">SAMN05421818_11017</name>
</gene>
<sequence>MKKIVLSIALVAMMGVSFVSCKETAKEPAQEEVTTETVAEEAPVTEEVATEEVTEEVATEEAPATEEVKAEEVK</sequence>
<feature type="region of interest" description="Disordered" evidence="1">
    <location>
        <begin position="29"/>
        <end position="74"/>
    </location>
</feature>
<keyword evidence="4" id="KW-1185">Reference proteome</keyword>
<feature type="chain" id="PRO_5017384292" evidence="2">
    <location>
        <begin position="22"/>
        <end position="74"/>
    </location>
</feature>
<feature type="compositionally biased region" description="Low complexity" evidence="1">
    <location>
        <begin position="31"/>
        <end position="47"/>
    </location>
</feature>
<reference evidence="4" key="1">
    <citation type="submission" date="2016-10" db="EMBL/GenBank/DDBJ databases">
        <authorList>
            <person name="Varghese N."/>
            <person name="Submissions S."/>
        </authorList>
    </citation>
    <scope>NUCLEOTIDE SEQUENCE [LARGE SCALE GENOMIC DNA]</scope>
    <source>
        <strain evidence="4">DSM 23313</strain>
    </source>
</reference>
<evidence type="ECO:0000256" key="1">
    <source>
        <dbReference type="SAM" id="MobiDB-lite"/>
    </source>
</evidence>